<dbReference type="KEGG" id="psol:S284_01320"/>
<dbReference type="InterPro" id="IPR007422">
    <property type="entry name" value="Peptidase_Prp"/>
</dbReference>
<keyword evidence="2" id="KW-0645">Protease</keyword>
<keyword evidence="8" id="KW-1185">Reference proteome</keyword>
<dbReference type="AlphaFoldDB" id="A0A421NXW6"/>
<evidence type="ECO:0000256" key="2">
    <source>
        <dbReference type="ARBA" id="ARBA00022670"/>
    </source>
</evidence>
<dbReference type="Gene3D" id="3.30.70.1490">
    <property type="entry name" value="Cysteine protease Prp"/>
    <property type="match status" value="1"/>
</dbReference>
<keyword evidence="7" id="KW-0687">Ribonucleoprotein</keyword>
<comment type="similarity">
    <text evidence="5">Belongs to the Prp family.</text>
</comment>
<reference evidence="8" key="1">
    <citation type="submission" date="2016-11" db="EMBL/GenBank/DDBJ databases">
        <title>Genome sequence of Candidatus Phytoplasma solani strain SA-1.</title>
        <authorList>
            <person name="Haryono M."/>
            <person name="Samarzija I."/>
            <person name="Seruga Music M."/>
            <person name="Hogenhout S."/>
            <person name="Kuo C.-H."/>
        </authorList>
    </citation>
    <scope>NUCLEOTIDE SEQUENCE [LARGE SCALE GENOMIC DNA]</scope>
    <source>
        <strain evidence="8">SA-1</strain>
    </source>
</reference>
<evidence type="ECO:0000256" key="5">
    <source>
        <dbReference type="ARBA" id="ARBA00044503"/>
    </source>
</evidence>
<dbReference type="RefSeq" id="WP_023161255.1">
    <property type="nucleotide sequence ID" value="NC_022588.1"/>
</dbReference>
<dbReference type="EMBL" id="MPBG01000003">
    <property type="protein sequence ID" value="RMI88866.1"/>
    <property type="molecule type" value="Genomic_DNA"/>
</dbReference>
<evidence type="ECO:0000256" key="6">
    <source>
        <dbReference type="ARBA" id="ARBA00044538"/>
    </source>
</evidence>
<evidence type="ECO:0000256" key="3">
    <source>
        <dbReference type="ARBA" id="ARBA00022801"/>
    </source>
</evidence>
<keyword evidence="7" id="KW-0689">Ribosomal protein</keyword>
<dbReference type="PANTHER" id="PTHR39178">
    <property type="entry name" value="HYPOTHETICAL RIBOSOME-ASSOCIATED PROTEIN"/>
    <property type="match status" value="1"/>
</dbReference>
<dbReference type="InterPro" id="IPR036764">
    <property type="entry name" value="Peptidase_Prp_sf"/>
</dbReference>
<comment type="caution">
    <text evidence="7">The sequence shown here is derived from an EMBL/GenBank/DDBJ whole genome shotgun (WGS) entry which is preliminary data.</text>
</comment>
<dbReference type="OrthoDB" id="48998at2"/>
<dbReference type="Proteomes" id="UP000283896">
    <property type="component" value="Unassembled WGS sequence"/>
</dbReference>
<accession>A0A421NXW6</accession>
<evidence type="ECO:0000313" key="8">
    <source>
        <dbReference type="Proteomes" id="UP000283896"/>
    </source>
</evidence>
<protein>
    <recommendedName>
        <fullName evidence="6">Ribosomal processing cysteine protease Prp</fullName>
    </recommendedName>
</protein>
<dbReference type="GO" id="GO:0005840">
    <property type="term" value="C:ribosome"/>
    <property type="evidence" value="ECO:0007669"/>
    <property type="project" value="UniProtKB-KW"/>
</dbReference>
<evidence type="ECO:0000256" key="4">
    <source>
        <dbReference type="ARBA" id="ARBA00022807"/>
    </source>
</evidence>
<evidence type="ECO:0000256" key="1">
    <source>
        <dbReference type="ARBA" id="ARBA00022517"/>
    </source>
</evidence>
<keyword evidence="3" id="KW-0378">Hydrolase</keyword>
<dbReference type="GO" id="GO:0006508">
    <property type="term" value="P:proteolysis"/>
    <property type="evidence" value="ECO:0007669"/>
    <property type="project" value="UniProtKB-KW"/>
</dbReference>
<dbReference type="SUPFAM" id="SSF118010">
    <property type="entry name" value="TM1457-like"/>
    <property type="match status" value="1"/>
</dbReference>
<dbReference type="PANTHER" id="PTHR39178:SF1">
    <property type="entry name" value="RIBOSOMAL-PROCESSING CYSTEINE PROTEASE PRP"/>
    <property type="match status" value="1"/>
</dbReference>
<keyword evidence="1" id="KW-0690">Ribosome biogenesis</keyword>
<evidence type="ECO:0000313" key="7">
    <source>
        <dbReference type="EMBL" id="RMI88866.1"/>
    </source>
</evidence>
<sequence length="116" mass="13305">MISYFFQKNANNHIIIAEVSGHALYAPKGFDIVCASVSTAIIVTLNALEMLGFQKNITYILKDNFFHLEVQTFKENNMFLLLKNLKYSLDNLSTQYPSHFKKLSSISQTPNRKEIQ</sequence>
<dbReference type="GO" id="GO:0042254">
    <property type="term" value="P:ribosome biogenesis"/>
    <property type="evidence" value="ECO:0007669"/>
    <property type="project" value="UniProtKB-KW"/>
</dbReference>
<dbReference type="Pfam" id="PF04327">
    <property type="entry name" value="Peptidase_Prp"/>
    <property type="match status" value="1"/>
</dbReference>
<dbReference type="CDD" id="cd16332">
    <property type="entry name" value="Prp-like"/>
    <property type="match status" value="1"/>
</dbReference>
<dbReference type="STRING" id="69896.S284_01320"/>
<gene>
    <name evidence="7" type="primary">ysxB</name>
    <name evidence="7" type="ORF">PSSA1_v1c2930</name>
</gene>
<name>A0A421NXW6_9MOLU</name>
<keyword evidence="4" id="KW-0788">Thiol protease</keyword>
<dbReference type="NCBIfam" id="NF011132">
    <property type="entry name" value="PRK14553.3-1"/>
    <property type="match status" value="1"/>
</dbReference>
<dbReference type="GO" id="GO:0008234">
    <property type="term" value="F:cysteine-type peptidase activity"/>
    <property type="evidence" value="ECO:0007669"/>
    <property type="project" value="UniProtKB-KW"/>
</dbReference>
<proteinExistence type="inferred from homology"/>
<organism evidence="7 8">
    <name type="scientific">Candidatus Phytoplasma solani</name>
    <dbReference type="NCBI Taxonomy" id="69896"/>
    <lineage>
        <taxon>Bacteria</taxon>
        <taxon>Bacillati</taxon>
        <taxon>Mycoplasmatota</taxon>
        <taxon>Mollicutes</taxon>
        <taxon>Acholeplasmatales</taxon>
        <taxon>Acholeplasmataceae</taxon>
        <taxon>Candidatus Phytoplasma</taxon>
        <taxon>16SrXII (Stolbur group)</taxon>
    </lineage>
</organism>